<proteinExistence type="predicted"/>
<organism evidence="1 2">
    <name type="scientific">Entomophthora muscae</name>
    <dbReference type="NCBI Taxonomy" id="34485"/>
    <lineage>
        <taxon>Eukaryota</taxon>
        <taxon>Fungi</taxon>
        <taxon>Fungi incertae sedis</taxon>
        <taxon>Zoopagomycota</taxon>
        <taxon>Entomophthoromycotina</taxon>
        <taxon>Entomophthoromycetes</taxon>
        <taxon>Entomophthorales</taxon>
        <taxon>Entomophthoraceae</taxon>
        <taxon>Entomophthora</taxon>
    </lineage>
</organism>
<sequence length="96" mass="11240">MSSNFRLPSIFDLLPELRPQTPAPTLVYFPIKLVKVQKSYHQTKALKALFKRTMFPTTTERHAVARQLEIDPKAVQIWFQNQRQKLRSKSRQSSSI</sequence>
<evidence type="ECO:0000313" key="1">
    <source>
        <dbReference type="EMBL" id="KAJ9050236.1"/>
    </source>
</evidence>
<protein>
    <submittedName>
        <fullName evidence="1">Uncharacterized protein</fullName>
    </submittedName>
</protein>
<reference evidence="1" key="1">
    <citation type="submission" date="2022-04" db="EMBL/GenBank/DDBJ databases">
        <title>Genome of the entomopathogenic fungus Entomophthora muscae.</title>
        <authorList>
            <person name="Elya C."/>
            <person name="Lovett B.R."/>
            <person name="Lee E."/>
            <person name="Macias A.M."/>
            <person name="Hajek A.E."/>
            <person name="De Bivort B.L."/>
            <person name="Kasson M.T."/>
            <person name="De Fine Licht H.H."/>
            <person name="Stajich J.E."/>
        </authorList>
    </citation>
    <scope>NUCLEOTIDE SEQUENCE</scope>
    <source>
        <strain evidence="1">Berkeley</strain>
    </source>
</reference>
<name>A0ACC2RJI1_9FUNG</name>
<evidence type="ECO:0000313" key="2">
    <source>
        <dbReference type="Proteomes" id="UP001165960"/>
    </source>
</evidence>
<keyword evidence="2" id="KW-1185">Reference proteome</keyword>
<comment type="caution">
    <text evidence="1">The sequence shown here is derived from an EMBL/GenBank/DDBJ whole genome shotgun (WGS) entry which is preliminary data.</text>
</comment>
<gene>
    <name evidence="1" type="ORF">DSO57_1016380</name>
</gene>
<accession>A0ACC2RJI1</accession>
<dbReference type="Proteomes" id="UP001165960">
    <property type="component" value="Unassembled WGS sequence"/>
</dbReference>
<dbReference type="EMBL" id="QTSX02007166">
    <property type="protein sequence ID" value="KAJ9050236.1"/>
    <property type="molecule type" value="Genomic_DNA"/>
</dbReference>